<proteinExistence type="predicted"/>
<keyword evidence="3" id="KW-1185">Reference proteome</keyword>
<evidence type="ECO:0000313" key="2">
    <source>
        <dbReference type="EMBL" id="KAF7288805.1"/>
    </source>
</evidence>
<evidence type="ECO:0000256" key="1">
    <source>
        <dbReference type="SAM" id="Coils"/>
    </source>
</evidence>
<protein>
    <submittedName>
        <fullName evidence="2">F-box domain-containing protein</fullName>
    </submittedName>
</protein>
<dbReference type="OrthoDB" id="3131577at2759"/>
<dbReference type="Proteomes" id="UP000613580">
    <property type="component" value="Unassembled WGS sequence"/>
</dbReference>
<gene>
    <name evidence="2" type="ORF">HMN09_01362300</name>
</gene>
<feature type="coiled-coil region" evidence="1">
    <location>
        <begin position="14"/>
        <end position="48"/>
    </location>
</feature>
<dbReference type="EMBL" id="JACAZE010000031">
    <property type="protein sequence ID" value="KAF7288805.1"/>
    <property type="molecule type" value="Genomic_DNA"/>
</dbReference>
<sequence length="542" mass="59589">MEFPHLSSTNHVPLEAESQHIRALVETAEEEQNRVRQELDETRAKERKLVERDDALTERIRSLKAIVSATRRMPPEILSNIFLLATQAAVEQEDRWEVDLVDSEGDLEWDDTRGATNARAFLRLSQVSSRWRAVAQTTSLLWRTLRFDLGPYCRLRGDGVVSLIMHFAHLSQPYGLQLAFKSHKQYTRGMPLAVLWSCGHQLASLELKVPGSLLAPLLGLPSRTFHKLKRLEINLYDGTDSGLLGDIPGLASAQHLEDLKLVMRSTTSAERLLPAPNSSSWNTLRTLDICSHSGLNLGGVYLSLQSCHSLQQLALSMEEVDDLLGPEARIKGVLRLEQLVSFTLQIDYGLDDEMAPFITMLFAPQLTALSLKGSFLVGAVVEFLEHSNKPPISTLRLESCVREDTDLRGALLNVLRCVPLVETLALGLQLSPGVDDTFLRALTILPGGSDTSEVFLPAMRTLDIAKCAAPLTARAAADMVESRQVLHVGTGLGNGGHLPGRCLTGITLSGPRLRRGWMHDGAAWSRIAALEGTGILHFSSSS</sequence>
<dbReference type="Gene3D" id="1.20.1280.50">
    <property type="match status" value="1"/>
</dbReference>
<keyword evidence="1" id="KW-0175">Coiled coil</keyword>
<dbReference type="SUPFAM" id="SSF52047">
    <property type="entry name" value="RNI-like"/>
    <property type="match status" value="1"/>
</dbReference>
<dbReference type="Gene3D" id="3.80.10.10">
    <property type="entry name" value="Ribonuclease Inhibitor"/>
    <property type="match status" value="1"/>
</dbReference>
<organism evidence="2 3">
    <name type="scientific">Mycena chlorophos</name>
    <name type="common">Agaric fungus</name>
    <name type="synonym">Agaricus chlorophos</name>
    <dbReference type="NCBI Taxonomy" id="658473"/>
    <lineage>
        <taxon>Eukaryota</taxon>
        <taxon>Fungi</taxon>
        <taxon>Dikarya</taxon>
        <taxon>Basidiomycota</taxon>
        <taxon>Agaricomycotina</taxon>
        <taxon>Agaricomycetes</taxon>
        <taxon>Agaricomycetidae</taxon>
        <taxon>Agaricales</taxon>
        <taxon>Marasmiineae</taxon>
        <taxon>Mycenaceae</taxon>
        <taxon>Mycena</taxon>
    </lineage>
</organism>
<dbReference type="SUPFAM" id="SSF81383">
    <property type="entry name" value="F-box domain"/>
    <property type="match status" value="1"/>
</dbReference>
<comment type="caution">
    <text evidence="2">The sequence shown here is derived from an EMBL/GenBank/DDBJ whole genome shotgun (WGS) entry which is preliminary data.</text>
</comment>
<reference evidence="2" key="1">
    <citation type="submission" date="2020-05" db="EMBL/GenBank/DDBJ databases">
        <title>Mycena genomes resolve the evolution of fungal bioluminescence.</title>
        <authorList>
            <person name="Tsai I.J."/>
        </authorList>
    </citation>
    <scope>NUCLEOTIDE SEQUENCE</scope>
    <source>
        <strain evidence="2">110903Hualien_Pintung</strain>
    </source>
</reference>
<dbReference type="AlphaFoldDB" id="A0A8H6S028"/>
<accession>A0A8H6S028</accession>
<name>A0A8H6S028_MYCCL</name>
<evidence type="ECO:0000313" key="3">
    <source>
        <dbReference type="Proteomes" id="UP000613580"/>
    </source>
</evidence>
<dbReference type="InterPro" id="IPR036047">
    <property type="entry name" value="F-box-like_dom_sf"/>
</dbReference>
<dbReference type="InterPro" id="IPR032675">
    <property type="entry name" value="LRR_dom_sf"/>
</dbReference>